<evidence type="ECO:0000256" key="4">
    <source>
        <dbReference type="ARBA" id="ARBA00022475"/>
    </source>
</evidence>
<dbReference type="EMBL" id="JAJEQC010000004">
    <property type="protein sequence ID" value="MCC2136437.1"/>
    <property type="molecule type" value="Genomic_DNA"/>
</dbReference>
<dbReference type="PRINTS" id="PR00119">
    <property type="entry name" value="CATATPASE"/>
</dbReference>
<dbReference type="InterPro" id="IPR001757">
    <property type="entry name" value="P_typ_ATPase"/>
</dbReference>
<accession>A0AAE3AJ33</accession>
<keyword evidence="10" id="KW-0067">ATP-binding</keyword>
<dbReference type="Gene3D" id="1.20.1110.10">
    <property type="entry name" value="Calcium-transporting ATPase, transmembrane domain"/>
    <property type="match status" value="1"/>
</dbReference>
<feature type="transmembrane region" description="Helical" evidence="15">
    <location>
        <begin position="284"/>
        <end position="311"/>
    </location>
</feature>
<dbReference type="PANTHER" id="PTHR42861">
    <property type="entry name" value="CALCIUM-TRANSPORTING ATPASE"/>
    <property type="match status" value="1"/>
</dbReference>
<dbReference type="FunFam" id="3.40.50.1000:FF:000028">
    <property type="entry name" value="Calcium-transporting P-type ATPase, putative"/>
    <property type="match status" value="1"/>
</dbReference>
<sequence length="889" mass="94189">MSKPIAEAKFYAMTAEAAVKTLQSDAGRGLSGSEAKKRLGVYGENRLQKGKKTSFAKKFMLQFGDFMVLILLIASAVSFAVSCMQGEANLADPLLILGIVIANAFVGTVQEAKAERALEALRTLSAPHADVLRDGKRAVISAEALVPGDVVYIRAGDVVPADLRLLESMHLQAEESALTGESVPSGKSANAVCDEMCSAAERKNMLFSGTGISAGQGAGIVTATGMQTEMGRIAAMLGDEETPDTPLKLRLRRTGKLIGLLVLGICAVIFLIGLIQKAEPLEMFMISISLAVAAIPEGLPAVVTIVLALGVRRMAAKRAIIRHLPAVETLGSCEVICSDKTGTLTQNKMTVVRCAGAAGELNGQDRDALLSAAALCTSVEGGEKLLGDPTETAIVAAVSDWERLQKQRVKAAEVPFTAERRRMTVVLRTEGGYRVITKGAPEAILPRCTYVLLNGKNVTLTPEMRAALSAKNRDMANDALRVLAAAEKRTEACPETDDAAESGLCFLGLIGLEDPPRPEAAEAVSECKRAGIRPVMITGDQPATASAIAGRLGIENKAVMTGAELESLSDDALLQTVQTCSVYARVSPAHKMRIIKAFRRLKLVTAMTGDGVNDAPALKAADIGCAMGKNGTEVAKNAADMVLTDDNFATIVSAVREGRTVYGNIRKTIHFLMSCNIGEILVVLVSFLLRTPTPLLPAQLLWVNLVTDSLPALALGSDPPQGDVMRRPPTARDSSAFSNGLGFAMAAEGMMIGALALLAFTVGRVFFDADPMQPAVGRTMAFAVLSLSQLVHSYNMRSTGPVLGRGMFKNRGLNISFLICSAWMAGVVVFPQAAALFGSVPLTLTQWGIVAILALLPLPICEMQKRILSRTAKVKNMTSGVKKRVIFNK</sequence>
<evidence type="ECO:0000256" key="14">
    <source>
        <dbReference type="ARBA" id="ARBA00048694"/>
    </source>
</evidence>
<keyword evidence="5" id="KW-0813">Transport</keyword>
<evidence type="ECO:0000313" key="17">
    <source>
        <dbReference type="EMBL" id="MCC2136437.1"/>
    </source>
</evidence>
<dbReference type="PRINTS" id="PR00120">
    <property type="entry name" value="HATPASE"/>
</dbReference>
<dbReference type="Pfam" id="PF13246">
    <property type="entry name" value="Cation_ATPase"/>
    <property type="match status" value="1"/>
</dbReference>
<dbReference type="InterPro" id="IPR059000">
    <property type="entry name" value="ATPase_P-type_domA"/>
</dbReference>
<dbReference type="GO" id="GO:0046872">
    <property type="term" value="F:metal ion binding"/>
    <property type="evidence" value="ECO:0007669"/>
    <property type="project" value="UniProtKB-KW"/>
</dbReference>
<dbReference type="GO" id="GO:0016887">
    <property type="term" value="F:ATP hydrolysis activity"/>
    <property type="evidence" value="ECO:0007669"/>
    <property type="project" value="InterPro"/>
</dbReference>
<keyword evidence="18" id="KW-1185">Reference proteome</keyword>
<dbReference type="SUPFAM" id="SSF81653">
    <property type="entry name" value="Calcium ATPase, transduction domain A"/>
    <property type="match status" value="1"/>
</dbReference>
<dbReference type="SFLD" id="SFLDG00002">
    <property type="entry name" value="C1.7:_P-type_atpase_like"/>
    <property type="match status" value="1"/>
</dbReference>
<feature type="transmembrane region" description="Helical" evidence="15">
    <location>
        <begin position="736"/>
        <end position="763"/>
    </location>
</feature>
<organism evidence="17 18">
    <name type="scientific">Hominenteromicrobium mulieris</name>
    <dbReference type="NCBI Taxonomy" id="2885357"/>
    <lineage>
        <taxon>Bacteria</taxon>
        <taxon>Bacillati</taxon>
        <taxon>Bacillota</taxon>
        <taxon>Clostridia</taxon>
        <taxon>Eubacteriales</taxon>
        <taxon>Oscillospiraceae</taxon>
        <taxon>Hominenteromicrobium</taxon>
    </lineage>
</organism>
<dbReference type="Pfam" id="PF08282">
    <property type="entry name" value="Hydrolase_3"/>
    <property type="match status" value="1"/>
</dbReference>
<feature type="transmembrane region" description="Helical" evidence="15">
    <location>
        <begin position="669"/>
        <end position="689"/>
    </location>
</feature>
<dbReference type="GO" id="GO:0140352">
    <property type="term" value="P:export from cell"/>
    <property type="evidence" value="ECO:0007669"/>
    <property type="project" value="UniProtKB-ARBA"/>
</dbReference>
<dbReference type="Pfam" id="PF00689">
    <property type="entry name" value="Cation_ATPase_C"/>
    <property type="match status" value="1"/>
</dbReference>
<dbReference type="FunFam" id="2.70.150.10:FF:000016">
    <property type="entry name" value="Calcium-transporting P-type ATPase putative"/>
    <property type="match status" value="1"/>
</dbReference>
<evidence type="ECO:0000256" key="13">
    <source>
        <dbReference type="ARBA" id="ARBA00023136"/>
    </source>
</evidence>
<evidence type="ECO:0000256" key="7">
    <source>
        <dbReference type="ARBA" id="ARBA00022723"/>
    </source>
</evidence>
<evidence type="ECO:0000256" key="8">
    <source>
        <dbReference type="ARBA" id="ARBA00022741"/>
    </source>
</evidence>
<dbReference type="InterPro" id="IPR044492">
    <property type="entry name" value="P_typ_ATPase_HD_dom"/>
</dbReference>
<dbReference type="GO" id="GO:0005524">
    <property type="term" value="F:ATP binding"/>
    <property type="evidence" value="ECO:0007669"/>
    <property type="project" value="UniProtKB-KW"/>
</dbReference>
<dbReference type="SUPFAM" id="SSF56784">
    <property type="entry name" value="HAD-like"/>
    <property type="match status" value="1"/>
</dbReference>
<keyword evidence="4" id="KW-1003">Cell membrane</keyword>
<feature type="transmembrane region" description="Helical" evidence="15">
    <location>
        <begin position="59"/>
        <end position="81"/>
    </location>
</feature>
<evidence type="ECO:0000256" key="9">
    <source>
        <dbReference type="ARBA" id="ARBA00022837"/>
    </source>
</evidence>
<evidence type="ECO:0000256" key="11">
    <source>
        <dbReference type="ARBA" id="ARBA00022967"/>
    </source>
</evidence>
<dbReference type="Pfam" id="PF00122">
    <property type="entry name" value="E1-E2_ATPase"/>
    <property type="match status" value="1"/>
</dbReference>
<keyword evidence="7" id="KW-0479">Metal-binding</keyword>
<dbReference type="SMART" id="SM00831">
    <property type="entry name" value="Cation_ATPase_N"/>
    <property type="match status" value="1"/>
</dbReference>
<evidence type="ECO:0000256" key="1">
    <source>
        <dbReference type="ARBA" id="ARBA00004651"/>
    </source>
</evidence>
<keyword evidence="5" id="KW-0109">Calcium transport</keyword>
<dbReference type="InterPro" id="IPR018303">
    <property type="entry name" value="ATPase_P-typ_P_site"/>
</dbReference>
<keyword evidence="12 15" id="KW-1133">Transmembrane helix</keyword>
<keyword evidence="8" id="KW-0547">Nucleotide-binding</keyword>
<comment type="subcellular location">
    <subcellularLocation>
        <location evidence="1">Cell membrane</location>
        <topology evidence="1">Multi-pass membrane protein</topology>
    </subcellularLocation>
</comment>
<evidence type="ECO:0000256" key="6">
    <source>
        <dbReference type="ARBA" id="ARBA00022692"/>
    </source>
</evidence>
<keyword evidence="5" id="KW-0406">Ion transport</keyword>
<comment type="similarity">
    <text evidence="2">Belongs to the cation transport ATPase (P-type) (TC 3.A.3) family. Type IIA subfamily.</text>
</comment>
<dbReference type="InterPro" id="IPR004014">
    <property type="entry name" value="ATPase_P-typ_cation-transptr_N"/>
</dbReference>
<name>A0AAE3AJ33_9FIRM</name>
<dbReference type="Gene3D" id="3.40.50.1000">
    <property type="entry name" value="HAD superfamily/HAD-like"/>
    <property type="match status" value="1"/>
</dbReference>
<dbReference type="InterPro" id="IPR023299">
    <property type="entry name" value="ATPase_P-typ_cyto_dom_N"/>
</dbReference>
<feature type="domain" description="Cation-transporting P-type ATPase N-terminal" evidence="16">
    <location>
        <begin position="9"/>
        <end position="83"/>
    </location>
</feature>
<dbReference type="SFLD" id="SFLDS00003">
    <property type="entry name" value="Haloacid_Dehalogenase"/>
    <property type="match status" value="1"/>
</dbReference>
<comment type="caution">
    <text evidence="17">The sequence shown here is derived from an EMBL/GenBank/DDBJ whole genome shotgun (WGS) entry which is preliminary data.</text>
</comment>
<dbReference type="SFLD" id="SFLDF00027">
    <property type="entry name" value="p-type_atpase"/>
    <property type="match status" value="1"/>
</dbReference>
<protein>
    <recommendedName>
        <fullName evidence="3">P-type Ca(2+) transporter</fullName>
        <ecNumber evidence="3">7.2.2.10</ecNumber>
    </recommendedName>
</protein>
<dbReference type="InterPro" id="IPR023298">
    <property type="entry name" value="ATPase_P-typ_TM_dom_sf"/>
</dbReference>
<keyword evidence="11" id="KW-1278">Translocase</keyword>
<dbReference type="Gene3D" id="3.40.1110.10">
    <property type="entry name" value="Calcium-transporting ATPase, cytoplasmic domain N"/>
    <property type="match status" value="1"/>
</dbReference>
<feature type="transmembrane region" description="Helical" evidence="15">
    <location>
        <begin position="844"/>
        <end position="861"/>
    </location>
</feature>
<evidence type="ECO:0000256" key="2">
    <source>
        <dbReference type="ARBA" id="ARBA00005675"/>
    </source>
</evidence>
<feature type="transmembrane region" description="Helical" evidence="15">
    <location>
        <begin position="815"/>
        <end position="838"/>
    </location>
</feature>
<evidence type="ECO:0000256" key="3">
    <source>
        <dbReference type="ARBA" id="ARBA00012790"/>
    </source>
</evidence>
<keyword evidence="13 15" id="KW-0472">Membrane</keyword>
<dbReference type="NCBIfam" id="TIGR01494">
    <property type="entry name" value="ATPase_P-type"/>
    <property type="match status" value="3"/>
</dbReference>
<keyword evidence="9" id="KW-0106">Calcium</keyword>
<feature type="transmembrane region" description="Helical" evidence="15">
    <location>
        <begin position="257"/>
        <end position="278"/>
    </location>
</feature>
<evidence type="ECO:0000313" key="18">
    <source>
        <dbReference type="Proteomes" id="UP001199424"/>
    </source>
</evidence>
<dbReference type="PROSITE" id="PS00154">
    <property type="entry name" value="ATPASE_E1_E2"/>
    <property type="match status" value="1"/>
</dbReference>
<keyword evidence="6 15" id="KW-0812">Transmembrane</keyword>
<dbReference type="InterPro" id="IPR008250">
    <property type="entry name" value="ATPase_P-typ_transduc_dom_A_sf"/>
</dbReference>
<dbReference type="InterPro" id="IPR006068">
    <property type="entry name" value="ATPase_P-typ_cation-transptr_C"/>
</dbReference>
<dbReference type="InterPro" id="IPR006408">
    <property type="entry name" value="P-type_ATPase_IIB"/>
</dbReference>
<evidence type="ECO:0000256" key="10">
    <source>
        <dbReference type="ARBA" id="ARBA00022840"/>
    </source>
</evidence>
<dbReference type="EC" id="7.2.2.10" evidence="3"/>
<gene>
    <name evidence="17" type="ORF">LKD31_05350</name>
</gene>
<dbReference type="Pfam" id="PF00690">
    <property type="entry name" value="Cation_ATPase_N"/>
    <property type="match status" value="1"/>
</dbReference>
<evidence type="ECO:0000256" key="15">
    <source>
        <dbReference type="SAM" id="Phobius"/>
    </source>
</evidence>
<dbReference type="GO" id="GO:0005886">
    <property type="term" value="C:plasma membrane"/>
    <property type="evidence" value="ECO:0007669"/>
    <property type="project" value="UniProtKB-SubCell"/>
</dbReference>
<dbReference type="SUPFAM" id="SSF81665">
    <property type="entry name" value="Calcium ATPase, transmembrane domain M"/>
    <property type="match status" value="1"/>
</dbReference>
<dbReference type="Gene3D" id="2.70.150.10">
    <property type="entry name" value="Calcium-transporting ATPase, cytoplasmic transduction domain A"/>
    <property type="match status" value="1"/>
</dbReference>
<dbReference type="RefSeq" id="WP_308448921.1">
    <property type="nucleotide sequence ID" value="NZ_JAJEQC010000004.1"/>
</dbReference>
<evidence type="ECO:0000256" key="5">
    <source>
        <dbReference type="ARBA" id="ARBA00022568"/>
    </source>
</evidence>
<dbReference type="FunFam" id="3.40.50.1000:FF:000001">
    <property type="entry name" value="Phospholipid-transporting ATPase IC"/>
    <property type="match status" value="1"/>
</dbReference>
<dbReference type="InterPro" id="IPR023214">
    <property type="entry name" value="HAD_sf"/>
</dbReference>
<dbReference type="InterPro" id="IPR036412">
    <property type="entry name" value="HAD-like_sf"/>
</dbReference>
<reference evidence="17" key="1">
    <citation type="submission" date="2021-10" db="EMBL/GenBank/DDBJ databases">
        <title>Anaerobic single-cell dispensing facilitates the cultivation of human gut bacteria.</title>
        <authorList>
            <person name="Afrizal A."/>
        </authorList>
    </citation>
    <scope>NUCLEOTIDE SEQUENCE</scope>
    <source>
        <strain evidence="17">CLA-AA-H250</strain>
    </source>
</reference>
<dbReference type="AlphaFoldDB" id="A0AAE3AJ33"/>
<evidence type="ECO:0000259" key="16">
    <source>
        <dbReference type="SMART" id="SM00831"/>
    </source>
</evidence>
<dbReference type="GO" id="GO:0005388">
    <property type="term" value="F:P-type calcium transporter activity"/>
    <property type="evidence" value="ECO:0007669"/>
    <property type="project" value="UniProtKB-EC"/>
</dbReference>
<proteinExistence type="inferred from homology"/>
<dbReference type="Proteomes" id="UP001199424">
    <property type="component" value="Unassembled WGS sequence"/>
</dbReference>
<dbReference type="NCBIfam" id="TIGR01517">
    <property type="entry name" value="ATPase-IIB_Ca"/>
    <property type="match status" value="1"/>
</dbReference>
<evidence type="ECO:0000256" key="12">
    <source>
        <dbReference type="ARBA" id="ARBA00022989"/>
    </source>
</evidence>
<comment type="catalytic activity">
    <reaction evidence="14">
        <text>Ca(2+)(in) + ATP + H2O = Ca(2+)(out) + ADP + phosphate + H(+)</text>
        <dbReference type="Rhea" id="RHEA:18105"/>
        <dbReference type="ChEBI" id="CHEBI:15377"/>
        <dbReference type="ChEBI" id="CHEBI:15378"/>
        <dbReference type="ChEBI" id="CHEBI:29108"/>
        <dbReference type="ChEBI" id="CHEBI:30616"/>
        <dbReference type="ChEBI" id="CHEBI:43474"/>
        <dbReference type="ChEBI" id="CHEBI:456216"/>
        <dbReference type="EC" id="7.2.2.10"/>
    </reaction>
</comment>
<feature type="transmembrane region" description="Helical" evidence="15">
    <location>
        <begin position="93"/>
        <end position="112"/>
    </location>
</feature>